<comment type="caution">
    <text evidence="4">The sequence shown here is derived from an EMBL/GenBank/DDBJ whole genome shotgun (WGS) entry which is preliminary data.</text>
</comment>
<dbReference type="InterPro" id="IPR027417">
    <property type="entry name" value="P-loop_NTPase"/>
</dbReference>
<protein>
    <recommendedName>
        <fullName evidence="3">YhaN AAA domain-containing protein</fullName>
    </recommendedName>
</protein>
<keyword evidence="5" id="KW-1185">Reference proteome</keyword>
<evidence type="ECO:0000259" key="3">
    <source>
        <dbReference type="Pfam" id="PF13514"/>
    </source>
</evidence>
<dbReference type="RefSeq" id="WP_068656197.1">
    <property type="nucleotide sequence ID" value="NZ_CP017770.1"/>
</dbReference>
<sequence>MRIERLQIHGFGHLRELDITLNSGTTIFMGPNEAGKSTIQQFVRSMFFGIPSRTYPTERYEPLTGGVHGGVLTVIDAEGMKWSISRFAASGEGGSGSGNRTEKLSIVRSDASGQVQKVTQQEMERELLGGLSREMFNQLFAISLSELQEIRSLQSDEMNSYLFHAGIGGGTEIIQAERKLNQEMEKLYKPKGRVQEISKLLQSMEQLGKEITESKSFLRRYNDNVSSCAETLENLSSQEQTRRVSTDRLLLLRKAQDIRPTWLNWKEAKQEECSLDVVTSFPEGGIRRWESLQVEADAISLRRSQCLRNQADLQAVLDDLITDTRLGEQGSLIERLYTRRDSYEGKKSDLLEVSAEATALDLRVIRIVRQIDSRWTKKELQNFSTSVGERDIVRRYVVGFANYDRRIESLALETQQIRQHMDAAEDDCRRAQIGYKDELDNGRQRFGMMVSHNPEEVMMLWNDLQSALERWRENRFSRYSVIGQVEMDRATKKKKKRITRGLLWGSVALTLVLPYLLWRMGFVIPAIVTGSTLLIIDVILYWNGVIKYSPQRSKAADSSKREDESQDLEVITKLMVSLISDPFSTTKSDGSISSIDAGELESSVRELRKLMDQWQLWQQKLDKLRTELHMFTSQVDGLARDLTRVRENMTKEEGIFEELELKWENWLQQRELDPHLSPEAVLDMFLLAEQGLESIEQLDKLQRKKIQLEQDCQEYEKECMSLTVDGLRPVDLSPTAWIELKKKEWDEYQEKMHQRSLLLARLESVEEEIKIVSDEWQRISVLRQELLTLSGADSGEGFLHRGAINKRREELLALIRQWEITMFSGSDDRRREAILDILSTHDETELELASTQSEKELNEIEAHFNELQQKHGRLLQEQDQLELLCLHDTAVQKLEEQKAELKQMTANYAVMSICSELITRTRRIYEEEKQPQVLKLASIYFARLTNGAYSRIVMKMGAKVLLAEHRERGLIESVKLSRGTAEQMYLAMRLALAGTMNSQISIPLLFDDILVNFDQERMISALTLLQEVSPTRQIIMMTCHPYVVQHIRDIMPTAHIISLSTSI</sequence>
<dbReference type="Pfam" id="PF13514">
    <property type="entry name" value="AAA_27"/>
    <property type="match status" value="1"/>
</dbReference>
<dbReference type="OrthoDB" id="9764467at2"/>
<evidence type="ECO:0000256" key="2">
    <source>
        <dbReference type="SAM" id="Phobius"/>
    </source>
</evidence>
<proteinExistence type="predicted"/>
<keyword evidence="2" id="KW-0812">Transmembrane</keyword>
<feature type="transmembrane region" description="Helical" evidence="2">
    <location>
        <begin position="501"/>
        <end position="518"/>
    </location>
</feature>
<dbReference type="EMBL" id="LSFN01000005">
    <property type="protein sequence ID" value="OAB76967.1"/>
    <property type="molecule type" value="Genomic_DNA"/>
</dbReference>
<dbReference type="AlphaFoldDB" id="A0A167FWB6"/>
<name>A0A167FWB6_9BACL</name>
<dbReference type="Proteomes" id="UP000077134">
    <property type="component" value="Unassembled WGS sequence"/>
</dbReference>
<evidence type="ECO:0000313" key="4">
    <source>
        <dbReference type="EMBL" id="OAB76967.1"/>
    </source>
</evidence>
<dbReference type="InterPro" id="IPR038734">
    <property type="entry name" value="YhaN_AAA"/>
</dbReference>
<feature type="coiled-coil region" evidence="1">
    <location>
        <begin position="850"/>
        <end position="911"/>
    </location>
</feature>
<organism evidence="4 5">
    <name type="scientific">Paenibacillus crassostreae</name>
    <dbReference type="NCBI Taxonomy" id="1763538"/>
    <lineage>
        <taxon>Bacteria</taxon>
        <taxon>Bacillati</taxon>
        <taxon>Bacillota</taxon>
        <taxon>Bacilli</taxon>
        <taxon>Bacillales</taxon>
        <taxon>Paenibacillaceae</taxon>
        <taxon>Paenibacillus</taxon>
    </lineage>
</organism>
<keyword evidence="2" id="KW-1133">Transmembrane helix</keyword>
<reference evidence="4 5" key="1">
    <citation type="submission" date="2016-02" db="EMBL/GenBank/DDBJ databases">
        <title>Paenibacillus sp. LPB0068, isolated from Crassostrea gigas.</title>
        <authorList>
            <person name="Shin S.-K."/>
            <person name="Yi H."/>
        </authorList>
    </citation>
    <scope>NUCLEOTIDE SEQUENCE [LARGE SCALE GENOMIC DNA]</scope>
    <source>
        <strain evidence="4 5">LPB0068</strain>
    </source>
</reference>
<dbReference type="PANTHER" id="PTHR41259">
    <property type="entry name" value="DOUBLE-STRAND BREAK REPAIR RAD50 ATPASE, PUTATIVE-RELATED"/>
    <property type="match status" value="1"/>
</dbReference>
<keyword evidence="2" id="KW-0472">Membrane</keyword>
<keyword evidence="1" id="KW-0175">Coiled coil</keyword>
<evidence type="ECO:0000256" key="1">
    <source>
        <dbReference type="SAM" id="Coils"/>
    </source>
</evidence>
<feature type="coiled-coil region" evidence="1">
    <location>
        <begin position="698"/>
        <end position="775"/>
    </location>
</feature>
<dbReference type="Gene3D" id="3.40.50.300">
    <property type="entry name" value="P-loop containing nucleotide triphosphate hydrolases"/>
    <property type="match status" value="2"/>
</dbReference>
<dbReference type="STRING" id="1763538.LPB68_18615"/>
<accession>A0A167FWB6</accession>
<dbReference type="KEGG" id="pcx:LPB68_18615"/>
<evidence type="ECO:0000313" key="5">
    <source>
        <dbReference type="Proteomes" id="UP000077134"/>
    </source>
</evidence>
<dbReference type="PANTHER" id="PTHR41259:SF1">
    <property type="entry name" value="DOUBLE-STRAND BREAK REPAIR RAD50 ATPASE, PUTATIVE-RELATED"/>
    <property type="match status" value="1"/>
</dbReference>
<dbReference type="SUPFAM" id="SSF52540">
    <property type="entry name" value="P-loop containing nucleoside triphosphate hydrolases"/>
    <property type="match status" value="1"/>
</dbReference>
<feature type="transmembrane region" description="Helical" evidence="2">
    <location>
        <begin position="524"/>
        <end position="544"/>
    </location>
</feature>
<feature type="domain" description="YhaN AAA" evidence="3">
    <location>
        <begin position="1"/>
        <end position="214"/>
    </location>
</feature>
<gene>
    <name evidence="4" type="ORF">PNBC_06120</name>
</gene>